<evidence type="ECO:0000313" key="2">
    <source>
        <dbReference type="Proteomes" id="UP000499080"/>
    </source>
</evidence>
<dbReference type="AlphaFoldDB" id="A0A4Y2QCC5"/>
<evidence type="ECO:0000313" key="1">
    <source>
        <dbReference type="EMBL" id="GBN60560.1"/>
    </source>
</evidence>
<reference evidence="1 2" key="1">
    <citation type="journal article" date="2019" name="Sci. Rep.">
        <title>Orb-weaving spider Araneus ventricosus genome elucidates the spidroin gene catalogue.</title>
        <authorList>
            <person name="Kono N."/>
            <person name="Nakamura H."/>
            <person name="Ohtoshi R."/>
            <person name="Moran D.A.P."/>
            <person name="Shinohara A."/>
            <person name="Yoshida Y."/>
            <person name="Fujiwara M."/>
            <person name="Mori M."/>
            <person name="Tomita M."/>
            <person name="Arakawa K."/>
        </authorList>
    </citation>
    <scope>NUCLEOTIDE SEQUENCE [LARGE SCALE GENOMIC DNA]</scope>
</reference>
<keyword evidence="2" id="KW-1185">Reference proteome</keyword>
<proteinExistence type="predicted"/>
<protein>
    <submittedName>
        <fullName evidence="1">Uncharacterized protein</fullName>
    </submittedName>
</protein>
<dbReference type="Proteomes" id="UP000499080">
    <property type="component" value="Unassembled WGS sequence"/>
</dbReference>
<name>A0A4Y2QCC5_ARAVE</name>
<sequence>MRNLFPRGEFVKQAFLECSETLFADFKERDSIVINNITATGILSALHCSTTTLLYCIARHGKPLLGREFVKKAFLECSETLFADFKERDSIVINNITAAGILSALHCSTTTLHTTTLLYCIARHGKPLPGGEFVKQAFLECSETLFADFEEKDSIVKRINELPICHKTVKDRVQYNSGNPKFGISDNYF</sequence>
<accession>A0A4Y2QCC5</accession>
<organism evidence="1 2">
    <name type="scientific">Araneus ventricosus</name>
    <name type="common">Orbweaver spider</name>
    <name type="synonym">Epeira ventricosa</name>
    <dbReference type="NCBI Taxonomy" id="182803"/>
    <lineage>
        <taxon>Eukaryota</taxon>
        <taxon>Metazoa</taxon>
        <taxon>Ecdysozoa</taxon>
        <taxon>Arthropoda</taxon>
        <taxon>Chelicerata</taxon>
        <taxon>Arachnida</taxon>
        <taxon>Araneae</taxon>
        <taxon>Araneomorphae</taxon>
        <taxon>Entelegynae</taxon>
        <taxon>Araneoidea</taxon>
        <taxon>Araneidae</taxon>
        <taxon>Araneus</taxon>
    </lineage>
</organism>
<gene>
    <name evidence="1" type="ORF">AVEN_144831_1</name>
</gene>
<comment type="caution">
    <text evidence="1">The sequence shown here is derived from an EMBL/GenBank/DDBJ whole genome shotgun (WGS) entry which is preliminary data.</text>
</comment>
<dbReference type="EMBL" id="BGPR01220085">
    <property type="protein sequence ID" value="GBN60560.1"/>
    <property type="molecule type" value="Genomic_DNA"/>
</dbReference>